<feature type="coiled-coil region" evidence="1">
    <location>
        <begin position="125"/>
        <end position="160"/>
    </location>
</feature>
<reference evidence="4 5" key="1">
    <citation type="journal article" date="2008" name="J. Bacteriol.">
        <title>Genome sequence of a nephritogenic and highly transformable M49 strain of Streptococcus pyogenes.</title>
        <authorList>
            <person name="McShan W.M."/>
            <person name="Ferretti J.J."/>
            <person name="Karasawa T."/>
            <person name="Suvorov A.N."/>
            <person name="Lin S."/>
            <person name="Qin B."/>
            <person name="Jia H."/>
            <person name="Kenton S."/>
            <person name="Najar F."/>
            <person name="Wu H."/>
            <person name="Scott J."/>
            <person name="Roe B.A."/>
            <person name="Savic D.J."/>
        </authorList>
    </citation>
    <scope>NUCLEOTIDE SEQUENCE [LARGE SCALE GENOMIC DNA]</scope>
    <source>
        <strain evidence="4 5">NZ131</strain>
    </source>
</reference>
<evidence type="ECO:0000259" key="3">
    <source>
        <dbReference type="Pfam" id="PF18476"/>
    </source>
</evidence>
<name>A0A0H3BYP6_STRPZ</name>
<proteinExistence type="predicted"/>
<evidence type="ECO:0000313" key="5">
    <source>
        <dbReference type="Proteomes" id="UP000001039"/>
    </source>
</evidence>
<dbReference type="InterPro" id="IPR041578">
    <property type="entry name" value="PIN_8"/>
</dbReference>
<protein>
    <recommendedName>
        <fullName evidence="3">PIN like domain-containing protein</fullName>
    </recommendedName>
</protein>
<evidence type="ECO:0000313" key="4">
    <source>
        <dbReference type="EMBL" id="ACI60393.1"/>
    </source>
</evidence>
<evidence type="ECO:0000256" key="1">
    <source>
        <dbReference type="SAM" id="Coils"/>
    </source>
</evidence>
<accession>A0A0H3BYP6</accession>
<dbReference type="Pfam" id="PF18476">
    <property type="entry name" value="PIN_8"/>
    <property type="match status" value="1"/>
</dbReference>
<dbReference type="AlphaFoldDB" id="A0A0H3BYP6"/>
<keyword evidence="1" id="KW-0175">Coiled coil</keyword>
<feature type="compositionally biased region" description="Basic and acidic residues" evidence="2">
    <location>
        <begin position="468"/>
        <end position="493"/>
    </location>
</feature>
<dbReference type="EMBL" id="CP000829">
    <property type="protein sequence ID" value="ACI60393.1"/>
    <property type="molecule type" value="Genomic_DNA"/>
</dbReference>
<evidence type="ECO:0000256" key="2">
    <source>
        <dbReference type="SAM" id="MobiDB-lite"/>
    </source>
</evidence>
<organism evidence="4 5">
    <name type="scientific">Streptococcus pyogenes serotype M49 (strain NZ131)</name>
    <dbReference type="NCBI Taxonomy" id="471876"/>
    <lineage>
        <taxon>Bacteria</taxon>
        <taxon>Bacillati</taxon>
        <taxon>Bacillota</taxon>
        <taxon>Bacilli</taxon>
        <taxon>Lactobacillales</taxon>
        <taxon>Streptococcaceae</taxon>
        <taxon>Streptococcus</taxon>
    </lineage>
</organism>
<dbReference type="KEGG" id="soz:Spy49_0030"/>
<sequence length="493" mass="58079">MNNYFKSLYNLDNNDQEKILYVLDSNFLSYAVQSINNSEKFFSAIEEVKESLYIPFIVYIETIHNLRNHIEGTKDVIEDIDRIYENIENLELFNIDTTELKDFLFKKVTNGISDRTNGNINYKGNEGARKNIEDIVQRLAEEIKDDIKDINIKINEIEKIKSDNKYNTELDSKSINERLKRINNIFSSDQIVGKELTMKDFENYAEIIEKRFEKKRGPGYKDQSKEGTRHFGNIEFKSKYGDAILWLDLINFVKNSTEYSKVLIVSDDVKSDWSEIKGESELKFDLKIEFLQKTGKSIDRLKSDEFISSILQLSEEESRNISEEIQEFNDFETEYEFNDTIIIRAKKRGFKKVFLDEKCWYSIRIDERKIPYIKYIAAYQTSPISKITHFAKVKDIVTSDEDSTKKKVIFDGVAQELSQPIPLGNDWNALQSNRYTNFKNLYNSKNIDDLLEKDYSYYQNKQLESDEEFSKEHPDVSDKMIDDDFGYRNKKDD</sequence>
<dbReference type="HOGENOM" id="CLU_560102_0_0_9"/>
<feature type="domain" description="PIN like" evidence="3">
    <location>
        <begin position="22"/>
        <end position="283"/>
    </location>
</feature>
<feature type="region of interest" description="Disordered" evidence="2">
    <location>
        <begin position="463"/>
        <end position="493"/>
    </location>
</feature>
<gene>
    <name evidence="4" type="ordered locus">Spy49_0030</name>
</gene>
<dbReference type="Proteomes" id="UP000001039">
    <property type="component" value="Chromosome"/>
</dbReference>